<sequence length="89" mass="9396">MRTGKLVLIYASLLVLLAIGATIAIRYPQWAYVALACAAGQAALVLFGLAQLGTHSPLVRFFALGAGFWLVLMFTLSLSDLLTRSGAAV</sequence>
<evidence type="ECO:0008006" key="4">
    <source>
        <dbReference type="Google" id="ProtNLM"/>
    </source>
</evidence>
<keyword evidence="1" id="KW-0812">Transmembrane</keyword>
<evidence type="ECO:0000256" key="1">
    <source>
        <dbReference type="SAM" id="Phobius"/>
    </source>
</evidence>
<accession>A0AA47I157</accession>
<evidence type="ECO:0000313" key="2">
    <source>
        <dbReference type="EMBL" id="WAE54461.1"/>
    </source>
</evidence>
<keyword evidence="1" id="KW-1133">Transmembrane helix</keyword>
<reference evidence="2" key="1">
    <citation type="submission" date="2022-11" db="EMBL/GenBank/DDBJ databases">
        <title>Genomic of Pseudomonas TF18.</title>
        <authorList>
            <person name="Liu T."/>
        </authorList>
    </citation>
    <scope>NUCLEOTIDE SEQUENCE</scope>
    <source>
        <strain evidence="2">TF18</strain>
    </source>
</reference>
<proteinExistence type="predicted"/>
<dbReference type="RefSeq" id="WP_267932659.1">
    <property type="nucleotide sequence ID" value="NZ_CP113257.1"/>
</dbReference>
<dbReference type="AlphaFoldDB" id="A0AA47I157"/>
<feature type="transmembrane region" description="Helical" evidence="1">
    <location>
        <begin position="61"/>
        <end position="79"/>
    </location>
</feature>
<evidence type="ECO:0000313" key="3">
    <source>
        <dbReference type="Proteomes" id="UP001164632"/>
    </source>
</evidence>
<name>A0AA47I157_9GAMM</name>
<organism evidence="2 3">
    <name type="scientific">Stutzerimonas frequens</name>
    <dbReference type="NCBI Taxonomy" id="2968969"/>
    <lineage>
        <taxon>Bacteria</taxon>
        <taxon>Pseudomonadati</taxon>
        <taxon>Pseudomonadota</taxon>
        <taxon>Gammaproteobacteria</taxon>
        <taxon>Pseudomonadales</taxon>
        <taxon>Pseudomonadaceae</taxon>
        <taxon>Stutzerimonas</taxon>
    </lineage>
</organism>
<keyword evidence="1" id="KW-0472">Membrane</keyword>
<gene>
    <name evidence="2" type="ORF">OSV15_10015</name>
</gene>
<dbReference type="EMBL" id="CP113257">
    <property type="protein sequence ID" value="WAE54461.1"/>
    <property type="molecule type" value="Genomic_DNA"/>
</dbReference>
<protein>
    <recommendedName>
        <fullName evidence="4">Oxidase</fullName>
    </recommendedName>
</protein>
<feature type="transmembrane region" description="Helical" evidence="1">
    <location>
        <begin position="30"/>
        <end position="49"/>
    </location>
</feature>
<dbReference type="Proteomes" id="UP001164632">
    <property type="component" value="Chromosome"/>
</dbReference>